<dbReference type="Proteomes" id="UP000006038">
    <property type="component" value="Chromosome 8"/>
</dbReference>
<organism evidence="1">
    <name type="scientific">Oryza brachyantha</name>
    <name type="common">malo sina</name>
    <dbReference type="NCBI Taxonomy" id="4533"/>
    <lineage>
        <taxon>Eukaryota</taxon>
        <taxon>Viridiplantae</taxon>
        <taxon>Streptophyta</taxon>
        <taxon>Embryophyta</taxon>
        <taxon>Tracheophyta</taxon>
        <taxon>Spermatophyta</taxon>
        <taxon>Magnoliopsida</taxon>
        <taxon>Liliopsida</taxon>
        <taxon>Poales</taxon>
        <taxon>Poaceae</taxon>
        <taxon>BOP clade</taxon>
        <taxon>Oryzoideae</taxon>
        <taxon>Oryzeae</taxon>
        <taxon>Oryzinae</taxon>
        <taxon>Oryza</taxon>
    </lineage>
</organism>
<proteinExistence type="predicted"/>
<dbReference type="AlphaFoldDB" id="J3MUH5"/>
<evidence type="ECO:0000313" key="1">
    <source>
        <dbReference type="EnsemblPlants" id="OB08G27560.1"/>
    </source>
</evidence>
<reference evidence="1" key="1">
    <citation type="journal article" date="2013" name="Nat. Commun.">
        <title>Whole-genome sequencing of Oryza brachyantha reveals mechanisms underlying Oryza genome evolution.</title>
        <authorList>
            <person name="Chen J."/>
            <person name="Huang Q."/>
            <person name="Gao D."/>
            <person name="Wang J."/>
            <person name="Lang Y."/>
            <person name="Liu T."/>
            <person name="Li B."/>
            <person name="Bai Z."/>
            <person name="Luis Goicoechea J."/>
            <person name="Liang C."/>
            <person name="Chen C."/>
            <person name="Zhang W."/>
            <person name="Sun S."/>
            <person name="Liao Y."/>
            <person name="Zhang X."/>
            <person name="Yang L."/>
            <person name="Song C."/>
            <person name="Wang M."/>
            <person name="Shi J."/>
            <person name="Liu G."/>
            <person name="Liu J."/>
            <person name="Zhou H."/>
            <person name="Zhou W."/>
            <person name="Yu Q."/>
            <person name="An N."/>
            <person name="Chen Y."/>
            <person name="Cai Q."/>
            <person name="Wang B."/>
            <person name="Liu B."/>
            <person name="Min J."/>
            <person name="Huang Y."/>
            <person name="Wu H."/>
            <person name="Li Z."/>
            <person name="Zhang Y."/>
            <person name="Yin Y."/>
            <person name="Song W."/>
            <person name="Jiang J."/>
            <person name="Jackson S.A."/>
            <person name="Wing R.A."/>
            <person name="Wang J."/>
            <person name="Chen M."/>
        </authorList>
    </citation>
    <scope>NUCLEOTIDE SEQUENCE [LARGE SCALE GENOMIC DNA]</scope>
    <source>
        <strain evidence="1">cv. IRGC 101232</strain>
    </source>
</reference>
<sequence>MSSKSYSFLSDYQITEKNFKVELWHITIRIPIGPNMPERIIFFLFWLAFV</sequence>
<dbReference type="EnsemblPlants" id="OB08G27560.1">
    <property type="protein sequence ID" value="OB08G27560.1"/>
    <property type="gene ID" value="OB08G27560"/>
</dbReference>
<dbReference type="HOGENOM" id="CLU_3127540_0_0_1"/>
<reference evidence="1" key="2">
    <citation type="submission" date="2013-04" db="UniProtKB">
        <authorList>
            <consortium name="EnsemblPlants"/>
        </authorList>
    </citation>
    <scope>IDENTIFICATION</scope>
</reference>
<name>J3MUH5_ORYBR</name>
<evidence type="ECO:0000313" key="2">
    <source>
        <dbReference type="Proteomes" id="UP000006038"/>
    </source>
</evidence>
<accession>J3MUH5</accession>
<protein>
    <submittedName>
        <fullName evidence="1">Uncharacterized protein</fullName>
    </submittedName>
</protein>
<dbReference type="Gramene" id="OB08G27560.1">
    <property type="protein sequence ID" value="OB08G27560.1"/>
    <property type="gene ID" value="OB08G27560"/>
</dbReference>
<keyword evidence="2" id="KW-1185">Reference proteome</keyword>